<dbReference type="GO" id="GO:0006811">
    <property type="term" value="P:monoatomic ion transport"/>
    <property type="evidence" value="ECO:0007669"/>
    <property type="project" value="UniProtKB-KW"/>
</dbReference>
<keyword evidence="4 8" id="KW-1133">Transmembrane helix</keyword>
<organism evidence="11 12">
    <name type="scientific">Halomarina halobia</name>
    <dbReference type="NCBI Taxonomy" id="3033386"/>
    <lineage>
        <taxon>Archaea</taxon>
        <taxon>Methanobacteriati</taxon>
        <taxon>Methanobacteriota</taxon>
        <taxon>Stenosarchaea group</taxon>
        <taxon>Halobacteria</taxon>
        <taxon>Halobacteriales</taxon>
        <taxon>Natronomonadaceae</taxon>
        <taxon>Halomarina</taxon>
    </lineage>
</organism>
<comment type="caution">
    <text evidence="11">The sequence shown here is derived from an EMBL/GenBank/DDBJ whole genome shotgun (WGS) entry which is preliminary data.</text>
</comment>
<gene>
    <name evidence="11" type="ORF">ACFQPE_05595</name>
</gene>
<dbReference type="InterPro" id="IPR006153">
    <property type="entry name" value="Cation/H_exchanger_TM"/>
</dbReference>
<feature type="transmembrane region" description="Helical" evidence="8">
    <location>
        <begin position="290"/>
        <end position="307"/>
    </location>
</feature>
<evidence type="ECO:0000256" key="4">
    <source>
        <dbReference type="ARBA" id="ARBA00022989"/>
    </source>
</evidence>
<dbReference type="Gene3D" id="3.40.50.620">
    <property type="entry name" value="HUPs"/>
    <property type="match status" value="2"/>
</dbReference>
<dbReference type="Pfam" id="PF00582">
    <property type="entry name" value="Usp"/>
    <property type="match status" value="2"/>
</dbReference>
<feature type="transmembrane region" description="Helical" evidence="8">
    <location>
        <begin position="233"/>
        <end position="251"/>
    </location>
</feature>
<evidence type="ECO:0000256" key="8">
    <source>
        <dbReference type="SAM" id="Phobius"/>
    </source>
</evidence>
<dbReference type="RefSeq" id="WP_276304470.1">
    <property type="nucleotide sequence ID" value="NZ_CP119992.1"/>
</dbReference>
<keyword evidence="5" id="KW-0406">Ion transport</keyword>
<keyword evidence="3 8" id="KW-0812">Transmembrane</keyword>
<feature type="transmembrane region" description="Helical" evidence="8">
    <location>
        <begin position="417"/>
        <end position="437"/>
    </location>
</feature>
<feature type="transmembrane region" description="Helical" evidence="8">
    <location>
        <begin position="201"/>
        <end position="221"/>
    </location>
</feature>
<evidence type="ECO:0000313" key="11">
    <source>
        <dbReference type="EMBL" id="MFC7316269.1"/>
    </source>
</evidence>
<evidence type="ECO:0000259" key="10">
    <source>
        <dbReference type="Pfam" id="PF00999"/>
    </source>
</evidence>
<evidence type="ECO:0000256" key="3">
    <source>
        <dbReference type="ARBA" id="ARBA00022692"/>
    </source>
</evidence>
<feature type="domain" description="UspA" evidence="9">
    <location>
        <begin position="465"/>
        <end position="637"/>
    </location>
</feature>
<evidence type="ECO:0000256" key="6">
    <source>
        <dbReference type="ARBA" id="ARBA00023136"/>
    </source>
</evidence>
<dbReference type="Proteomes" id="UP001596547">
    <property type="component" value="Unassembled WGS sequence"/>
</dbReference>
<dbReference type="PANTHER" id="PTHR32468:SF0">
    <property type="entry name" value="K(+)_H(+) ANTIPORTER 1"/>
    <property type="match status" value="1"/>
</dbReference>
<dbReference type="Gene3D" id="1.20.1530.20">
    <property type="match status" value="1"/>
</dbReference>
<proteinExistence type="predicted"/>
<keyword evidence="12" id="KW-1185">Reference proteome</keyword>
<evidence type="ECO:0000256" key="5">
    <source>
        <dbReference type="ARBA" id="ARBA00023065"/>
    </source>
</evidence>
<feature type="compositionally biased region" description="Basic and acidic residues" evidence="7">
    <location>
        <begin position="535"/>
        <end position="552"/>
    </location>
</feature>
<dbReference type="InterPro" id="IPR006016">
    <property type="entry name" value="UspA"/>
</dbReference>
<evidence type="ECO:0000259" key="9">
    <source>
        <dbReference type="Pfam" id="PF00582"/>
    </source>
</evidence>
<name>A0ABD6A8E9_9EURY</name>
<evidence type="ECO:0000256" key="1">
    <source>
        <dbReference type="ARBA" id="ARBA00004141"/>
    </source>
</evidence>
<keyword evidence="6 8" id="KW-0472">Membrane</keyword>
<feature type="transmembrane region" description="Helical" evidence="8">
    <location>
        <begin position="166"/>
        <end position="189"/>
    </location>
</feature>
<dbReference type="GeneID" id="79314013"/>
<dbReference type="InterPro" id="IPR050794">
    <property type="entry name" value="CPA2_transporter"/>
</dbReference>
<feature type="transmembrane region" description="Helical" evidence="8">
    <location>
        <begin position="350"/>
        <end position="373"/>
    </location>
</feature>
<feature type="transmembrane region" description="Helical" evidence="8">
    <location>
        <begin position="64"/>
        <end position="87"/>
    </location>
</feature>
<feature type="transmembrane region" description="Helical" evidence="8">
    <location>
        <begin position="99"/>
        <end position="119"/>
    </location>
</feature>
<feature type="transmembrane region" description="Helical" evidence="8">
    <location>
        <begin position="394"/>
        <end position="411"/>
    </location>
</feature>
<dbReference type="Pfam" id="PF00999">
    <property type="entry name" value="Na_H_Exchanger"/>
    <property type="match status" value="1"/>
</dbReference>
<protein>
    <submittedName>
        <fullName evidence="11">Cation:proton antiporter</fullName>
    </submittedName>
</protein>
<sequence length="795" mass="84736">MFPSPLDTIAARPPRTGVHGTVLQTVIEPIGHHELFVVIVQLTLLLFVARSLGEVFRRYGQPAVIGELLAGVLLGPSLLGTVLPGVYEAVFAVPESQFHLLEIISWLGLIMLLIVTGLETDFDLILRKGRIAVVLSLGGILLPFATGFALGWYLPGEFIASSDQRLVFSLFIATAMSISAIPVIAKILIDLDIIRRDFGQLILAAGMVDDTIGWILLATVAGLAQSGVVDASSAAQTVLSVVVFLGVSFTLGRRAVAGLVRWVDDAVGGETAMITLLVVLALAAGAVTQYLGLEAILGAFVVGILVGQVNRFDYHLRHIFEVVTLGLFAPVFFAIAGLRMNVAALLDPTVFAVGLLVLAVACVGKFGGVFVAAKAVGLSKWEAIGIGGGMNARGAMEIIVATIGLGLGILTTEMYSIIVMVALVTSLMAPAIIRWAVPRIEMDEAERSRLEAEDERRHSFVGGVSRVLLPTRCSPESQFAARLLGDLVADRDVEITTMYVREVDVDEGPTSTSTLGSLLGRIERRPRSPVMSGQSEERGDAVGDEAQSRDGSDGGGAATRCLDLMRERIAAADGPKTRGVVRGGDDATRVVLDEAERGYDLLVLGTGTPGRRPDEPLFTSTVDTIIRDSPCPFVVVRSNRDRFGDDPGSVSDYPIERILLPTTGTVHNRRAAEAAFAIARAREAVVEVVHVVDPPRENDLFVARPDMSPAMELGEQLVENEAAVGRRMGARVETRVLIADAEPEAEIVSLATETEADLVFLGSSVRNVTQRAFFGHRVGHILQETACPVVVVGSS</sequence>
<feature type="domain" description="Cation/H+ exchanger transmembrane" evidence="10">
    <location>
        <begin position="46"/>
        <end position="436"/>
    </location>
</feature>
<keyword evidence="2" id="KW-0813">Transport</keyword>
<feature type="transmembrane region" description="Helical" evidence="8">
    <location>
        <begin position="319"/>
        <end position="338"/>
    </location>
</feature>
<comment type="subcellular location">
    <subcellularLocation>
        <location evidence="1">Membrane</location>
        <topology evidence="1">Multi-pass membrane protein</topology>
    </subcellularLocation>
</comment>
<accession>A0ABD6A8E9</accession>
<dbReference type="EMBL" id="JBHTBF010000002">
    <property type="protein sequence ID" value="MFC7316269.1"/>
    <property type="molecule type" value="Genomic_DNA"/>
</dbReference>
<dbReference type="InterPro" id="IPR038770">
    <property type="entry name" value="Na+/solute_symporter_sf"/>
</dbReference>
<dbReference type="GO" id="GO:0016020">
    <property type="term" value="C:membrane"/>
    <property type="evidence" value="ECO:0007669"/>
    <property type="project" value="UniProtKB-SubCell"/>
</dbReference>
<feature type="domain" description="UspA" evidence="9">
    <location>
        <begin position="656"/>
        <end position="792"/>
    </location>
</feature>
<feature type="region of interest" description="Disordered" evidence="7">
    <location>
        <begin position="523"/>
        <end position="558"/>
    </location>
</feature>
<evidence type="ECO:0000313" key="12">
    <source>
        <dbReference type="Proteomes" id="UP001596547"/>
    </source>
</evidence>
<dbReference type="CDD" id="cd00293">
    <property type="entry name" value="USP-like"/>
    <property type="match status" value="2"/>
</dbReference>
<dbReference type="SUPFAM" id="SSF52402">
    <property type="entry name" value="Adenine nucleotide alpha hydrolases-like"/>
    <property type="match status" value="2"/>
</dbReference>
<dbReference type="AlphaFoldDB" id="A0ABD6A8E9"/>
<dbReference type="InterPro" id="IPR014729">
    <property type="entry name" value="Rossmann-like_a/b/a_fold"/>
</dbReference>
<evidence type="ECO:0000256" key="2">
    <source>
        <dbReference type="ARBA" id="ARBA00022448"/>
    </source>
</evidence>
<feature type="transmembrane region" description="Helical" evidence="8">
    <location>
        <begin position="131"/>
        <end position="154"/>
    </location>
</feature>
<feature type="transmembrane region" description="Helical" evidence="8">
    <location>
        <begin position="35"/>
        <end position="52"/>
    </location>
</feature>
<evidence type="ECO:0000256" key="7">
    <source>
        <dbReference type="SAM" id="MobiDB-lite"/>
    </source>
</evidence>
<reference evidence="11 12" key="1">
    <citation type="journal article" date="2019" name="Int. J. Syst. Evol. Microbiol.">
        <title>The Global Catalogue of Microorganisms (GCM) 10K type strain sequencing project: providing services to taxonomists for standard genome sequencing and annotation.</title>
        <authorList>
            <consortium name="The Broad Institute Genomics Platform"/>
            <consortium name="The Broad Institute Genome Sequencing Center for Infectious Disease"/>
            <person name="Wu L."/>
            <person name="Ma J."/>
        </authorList>
    </citation>
    <scope>NUCLEOTIDE SEQUENCE [LARGE SCALE GENOMIC DNA]</scope>
    <source>
        <strain evidence="11 12">PSR21</strain>
    </source>
</reference>
<dbReference type="PANTHER" id="PTHR32468">
    <property type="entry name" value="CATION/H + ANTIPORTER"/>
    <property type="match status" value="1"/>
</dbReference>